<keyword evidence="1 3" id="KW-0853">WD repeat</keyword>
<dbReference type="Pfam" id="PF00400">
    <property type="entry name" value="WD40"/>
    <property type="match status" value="6"/>
</dbReference>
<dbReference type="InterPro" id="IPR020472">
    <property type="entry name" value="WD40_PAC1"/>
</dbReference>
<dbReference type="CDD" id="cd00200">
    <property type="entry name" value="WD40"/>
    <property type="match status" value="1"/>
</dbReference>
<feature type="signal peptide" evidence="4">
    <location>
        <begin position="1"/>
        <end position="18"/>
    </location>
</feature>
<dbReference type="Proteomes" id="UP000027073">
    <property type="component" value="Unassembled WGS sequence"/>
</dbReference>
<evidence type="ECO:0000256" key="3">
    <source>
        <dbReference type="PROSITE-ProRule" id="PRU00221"/>
    </source>
</evidence>
<dbReference type="STRING" id="1137138.A0A067NWP6"/>
<proteinExistence type="predicted"/>
<name>A0A067NWP6_PLEO1</name>
<dbReference type="InterPro" id="IPR015943">
    <property type="entry name" value="WD40/YVTN_repeat-like_dom_sf"/>
</dbReference>
<feature type="repeat" description="WD" evidence="3">
    <location>
        <begin position="141"/>
        <end position="173"/>
    </location>
</feature>
<dbReference type="HOGENOM" id="CLU_000288_57_33_1"/>
<reference evidence="6" key="1">
    <citation type="journal article" date="2014" name="Proc. Natl. Acad. Sci. U.S.A.">
        <title>Extensive sampling of basidiomycete genomes demonstrates inadequacy of the white-rot/brown-rot paradigm for wood decay fungi.</title>
        <authorList>
            <person name="Riley R."/>
            <person name="Salamov A.A."/>
            <person name="Brown D.W."/>
            <person name="Nagy L.G."/>
            <person name="Floudas D."/>
            <person name="Held B.W."/>
            <person name="Levasseur A."/>
            <person name="Lombard V."/>
            <person name="Morin E."/>
            <person name="Otillar R."/>
            <person name="Lindquist E.A."/>
            <person name="Sun H."/>
            <person name="LaButti K.M."/>
            <person name="Schmutz J."/>
            <person name="Jabbour D."/>
            <person name="Luo H."/>
            <person name="Baker S.E."/>
            <person name="Pisabarro A.G."/>
            <person name="Walton J.D."/>
            <person name="Blanchette R.A."/>
            <person name="Henrissat B."/>
            <person name="Martin F."/>
            <person name="Cullen D."/>
            <person name="Hibbett D.S."/>
            <person name="Grigoriev I.V."/>
        </authorList>
    </citation>
    <scope>NUCLEOTIDE SEQUENCE [LARGE SCALE GENOMIC DNA]</scope>
    <source>
        <strain evidence="6">PC15</strain>
    </source>
</reference>
<feature type="chain" id="PRO_5001646155" evidence="4">
    <location>
        <begin position="19"/>
        <end position="299"/>
    </location>
</feature>
<evidence type="ECO:0000313" key="6">
    <source>
        <dbReference type="Proteomes" id="UP000027073"/>
    </source>
</evidence>
<dbReference type="EMBL" id="KL198007">
    <property type="protein sequence ID" value="KDQ28567.1"/>
    <property type="molecule type" value="Genomic_DNA"/>
</dbReference>
<dbReference type="PANTHER" id="PTHR19848:SF8">
    <property type="entry name" value="F-BOX AND WD REPEAT DOMAIN CONTAINING 7"/>
    <property type="match status" value="1"/>
</dbReference>
<evidence type="ECO:0000256" key="2">
    <source>
        <dbReference type="ARBA" id="ARBA00022737"/>
    </source>
</evidence>
<dbReference type="InterPro" id="IPR001680">
    <property type="entry name" value="WD40_rpt"/>
</dbReference>
<dbReference type="Gene3D" id="2.130.10.10">
    <property type="entry name" value="YVTN repeat-like/Quinoprotein amine dehydrogenase"/>
    <property type="match status" value="2"/>
</dbReference>
<dbReference type="InterPro" id="IPR019775">
    <property type="entry name" value="WD40_repeat_CS"/>
</dbReference>
<dbReference type="OrthoDB" id="674604at2759"/>
<keyword evidence="2" id="KW-0677">Repeat</keyword>
<dbReference type="AlphaFoldDB" id="A0A067NWP6"/>
<feature type="repeat" description="WD" evidence="3">
    <location>
        <begin position="98"/>
        <end position="139"/>
    </location>
</feature>
<feature type="repeat" description="WD" evidence="3">
    <location>
        <begin position="269"/>
        <end position="294"/>
    </location>
</feature>
<dbReference type="VEuPathDB" id="FungiDB:PLEOSDRAFT_1038275"/>
<dbReference type="PROSITE" id="PS50082">
    <property type="entry name" value="WD_REPEATS_2"/>
    <property type="match status" value="6"/>
</dbReference>
<keyword evidence="4" id="KW-0732">Signal</keyword>
<dbReference type="PRINTS" id="PR00320">
    <property type="entry name" value="GPROTEINBRPT"/>
</dbReference>
<dbReference type="PROSITE" id="PS50294">
    <property type="entry name" value="WD_REPEATS_REGION"/>
    <property type="match status" value="5"/>
</dbReference>
<dbReference type="SUPFAM" id="SSF50978">
    <property type="entry name" value="WD40 repeat-like"/>
    <property type="match status" value="1"/>
</dbReference>
<feature type="repeat" description="WD" evidence="3">
    <location>
        <begin position="181"/>
        <end position="220"/>
    </location>
</feature>
<accession>A0A067NWP6</accession>
<dbReference type="SMART" id="SM00320">
    <property type="entry name" value="WD40"/>
    <property type="match status" value="7"/>
</dbReference>
<sequence length="299" mass="32691">MPLFYLVLKYLRVGFLQASYASHKGDWIKAVAIPATGRVLSASSATVVVWTDEAERSINIGNQQYISFQANGSKFVTGDNDGKVKIWDVESGKKLRTLEGLSGTIWSLAFSPDGSKIAAGSWDATIRVWDTKMGQDLLGVMEGHTSLVTALAFSPDGTRLVSGSYDDTVRLWDEAGKFKVLEGHNGPVFSLSFSKDYIISELWDKTIQVWNAGSGDMVRVLRGHTNLVRCVAFSPDFKLITSGSNDCTARLWDVSSGEVLAIYDVGEPVMSIAFSFDGKLIVTGSWYGKVHVWNADVLL</sequence>
<organism evidence="5 6">
    <name type="scientific">Pleurotus ostreatus (strain PC15)</name>
    <name type="common">Oyster mushroom</name>
    <dbReference type="NCBI Taxonomy" id="1137138"/>
    <lineage>
        <taxon>Eukaryota</taxon>
        <taxon>Fungi</taxon>
        <taxon>Dikarya</taxon>
        <taxon>Basidiomycota</taxon>
        <taxon>Agaricomycotina</taxon>
        <taxon>Agaricomycetes</taxon>
        <taxon>Agaricomycetidae</taxon>
        <taxon>Agaricales</taxon>
        <taxon>Pleurotineae</taxon>
        <taxon>Pleurotaceae</taxon>
        <taxon>Pleurotus</taxon>
    </lineage>
</organism>
<evidence type="ECO:0000256" key="4">
    <source>
        <dbReference type="SAM" id="SignalP"/>
    </source>
</evidence>
<feature type="repeat" description="WD" evidence="3">
    <location>
        <begin position="66"/>
        <end position="97"/>
    </location>
</feature>
<gene>
    <name evidence="5" type="ORF">PLEOSDRAFT_1038275</name>
</gene>
<protein>
    <submittedName>
        <fullName evidence="5">Uncharacterized protein</fullName>
    </submittedName>
</protein>
<dbReference type="InParanoid" id="A0A067NWP6"/>
<evidence type="ECO:0000256" key="1">
    <source>
        <dbReference type="ARBA" id="ARBA00022574"/>
    </source>
</evidence>
<dbReference type="PANTHER" id="PTHR19848">
    <property type="entry name" value="WD40 REPEAT PROTEIN"/>
    <property type="match status" value="1"/>
</dbReference>
<evidence type="ECO:0000313" key="5">
    <source>
        <dbReference type="EMBL" id="KDQ28567.1"/>
    </source>
</evidence>
<feature type="repeat" description="WD" evidence="3">
    <location>
        <begin position="221"/>
        <end position="262"/>
    </location>
</feature>
<dbReference type="PROSITE" id="PS00678">
    <property type="entry name" value="WD_REPEATS_1"/>
    <property type="match status" value="1"/>
</dbReference>
<dbReference type="InterPro" id="IPR036322">
    <property type="entry name" value="WD40_repeat_dom_sf"/>
</dbReference>